<gene>
    <name evidence="2" type="ORF">Bca52824_027022</name>
</gene>
<feature type="region of interest" description="Disordered" evidence="1">
    <location>
        <begin position="1"/>
        <end position="70"/>
    </location>
</feature>
<keyword evidence="3" id="KW-1185">Reference proteome</keyword>
<dbReference type="EMBL" id="JAAMPC010000006">
    <property type="protein sequence ID" value="KAG2307274.1"/>
    <property type="molecule type" value="Genomic_DNA"/>
</dbReference>
<dbReference type="AlphaFoldDB" id="A0A8X7V9C6"/>
<organism evidence="2 3">
    <name type="scientific">Brassica carinata</name>
    <name type="common">Ethiopian mustard</name>
    <name type="synonym">Abyssinian cabbage</name>
    <dbReference type="NCBI Taxonomy" id="52824"/>
    <lineage>
        <taxon>Eukaryota</taxon>
        <taxon>Viridiplantae</taxon>
        <taxon>Streptophyta</taxon>
        <taxon>Embryophyta</taxon>
        <taxon>Tracheophyta</taxon>
        <taxon>Spermatophyta</taxon>
        <taxon>Magnoliopsida</taxon>
        <taxon>eudicotyledons</taxon>
        <taxon>Gunneridae</taxon>
        <taxon>Pentapetalae</taxon>
        <taxon>rosids</taxon>
        <taxon>malvids</taxon>
        <taxon>Brassicales</taxon>
        <taxon>Brassicaceae</taxon>
        <taxon>Brassiceae</taxon>
        <taxon>Brassica</taxon>
    </lineage>
</organism>
<evidence type="ECO:0000256" key="1">
    <source>
        <dbReference type="SAM" id="MobiDB-lite"/>
    </source>
</evidence>
<evidence type="ECO:0000313" key="2">
    <source>
        <dbReference type="EMBL" id="KAG2307274.1"/>
    </source>
</evidence>
<feature type="compositionally biased region" description="Low complexity" evidence="1">
    <location>
        <begin position="24"/>
        <end position="41"/>
    </location>
</feature>
<evidence type="ECO:0000313" key="3">
    <source>
        <dbReference type="Proteomes" id="UP000886595"/>
    </source>
</evidence>
<dbReference type="OrthoDB" id="10519444at2759"/>
<reference evidence="2 3" key="1">
    <citation type="submission" date="2020-02" db="EMBL/GenBank/DDBJ databases">
        <authorList>
            <person name="Ma Q."/>
            <person name="Huang Y."/>
            <person name="Song X."/>
            <person name="Pei D."/>
        </authorList>
    </citation>
    <scope>NUCLEOTIDE SEQUENCE [LARGE SCALE GENOMIC DNA]</scope>
    <source>
        <strain evidence="2">Sxm20200214</strain>
        <tissue evidence="2">Leaf</tissue>
    </source>
</reference>
<accession>A0A8X7V9C6</accession>
<proteinExistence type="predicted"/>
<name>A0A8X7V9C6_BRACI</name>
<sequence length="127" mass="13654">MDLPEIPPFRKKDSPPPRKNNHDSTAPSSTTTPPSSNSNNNHDSVAPLSTTNPPPFHYDDGPFGFVPANSDQLVPKVSQSLVAPQTQPDVPHQAEETMEEGPALFVPSMGTWSKATCSKVPSSLYTT</sequence>
<protein>
    <submittedName>
        <fullName evidence="2">Uncharacterized protein</fullName>
    </submittedName>
</protein>
<comment type="caution">
    <text evidence="2">The sequence shown here is derived from an EMBL/GenBank/DDBJ whole genome shotgun (WGS) entry which is preliminary data.</text>
</comment>
<dbReference type="Proteomes" id="UP000886595">
    <property type="component" value="Unassembled WGS sequence"/>
</dbReference>
<feature type="compositionally biased region" description="Basic and acidic residues" evidence="1">
    <location>
        <begin position="8"/>
        <end position="22"/>
    </location>
</feature>